<sequence>MLEYHTAVATWSERNRREPDYTYSMRKCNGNSSDSGSCSTSSTSKKMRPYKAGKIAKSTKGSSTSSTVFTERFESTKKYKHNNHSSRRPRNSPRRLQIASLSARSECKLELSCRRTHEKFLKLFHFKFTCVLNKSGRLTRRFEKRCDGNACASTALPEVLALHEPCTKKLYASTTISPARPLRALTCSGAVMDTSRCPVEGHYHSWSKVEDKNLVDRLDRSHSHMHVFWSRRAEQGLFGEGKSLDCVLRRRQALLSPALANRLLAVMASVDESQVAADVDIFPKYLKSQRRWRHHHGDKQETWWPMDLEPIYFELLMHLENYSENSTLKEKLQMWAMNNIFTLRNSVISELLHLLHVQVKEKLPLRAETLLKTKKCSNTVIIVPTAKENHEQGVKRLKKSFETANIISTDNDEDGAENIAVDPPQIIIDESSLAGFFAGLEADANSVQKVPLDG</sequence>
<feature type="non-terminal residue" evidence="2">
    <location>
        <position position="454"/>
    </location>
</feature>
<proteinExistence type="predicted"/>
<dbReference type="Proteomes" id="UP000479190">
    <property type="component" value="Unassembled WGS sequence"/>
</dbReference>
<evidence type="ECO:0000313" key="3">
    <source>
        <dbReference type="Proteomes" id="UP000479190"/>
    </source>
</evidence>
<dbReference type="OrthoDB" id="7700700at2759"/>
<feature type="region of interest" description="Disordered" evidence="1">
    <location>
        <begin position="22"/>
        <end position="95"/>
    </location>
</feature>
<evidence type="ECO:0000313" key="2">
    <source>
        <dbReference type="EMBL" id="CAB0040862.1"/>
    </source>
</evidence>
<dbReference type="EMBL" id="CADCXV010001061">
    <property type="protein sequence ID" value="CAB0040862.1"/>
    <property type="molecule type" value="Genomic_DNA"/>
</dbReference>
<accession>A0A6H5ITG2</accession>
<dbReference type="AlphaFoldDB" id="A0A6H5ITG2"/>
<protein>
    <submittedName>
        <fullName evidence="2">Uncharacterized protein</fullName>
    </submittedName>
</protein>
<gene>
    <name evidence="2" type="ORF">TBRA_LOCUS12556</name>
</gene>
<feature type="compositionally biased region" description="Basic residues" evidence="1">
    <location>
        <begin position="78"/>
        <end position="93"/>
    </location>
</feature>
<keyword evidence="3" id="KW-1185">Reference proteome</keyword>
<reference evidence="2 3" key="1">
    <citation type="submission" date="2020-02" db="EMBL/GenBank/DDBJ databases">
        <authorList>
            <person name="Ferguson B K."/>
        </authorList>
    </citation>
    <scope>NUCLEOTIDE SEQUENCE [LARGE SCALE GENOMIC DNA]</scope>
</reference>
<organism evidence="2 3">
    <name type="scientific">Trichogramma brassicae</name>
    <dbReference type="NCBI Taxonomy" id="86971"/>
    <lineage>
        <taxon>Eukaryota</taxon>
        <taxon>Metazoa</taxon>
        <taxon>Ecdysozoa</taxon>
        <taxon>Arthropoda</taxon>
        <taxon>Hexapoda</taxon>
        <taxon>Insecta</taxon>
        <taxon>Pterygota</taxon>
        <taxon>Neoptera</taxon>
        <taxon>Endopterygota</taxon>
        <taxon>Hymenoptera</taxon>
        <taxon>Apocrita</taxon>
        <taxon>Proctotrupomorpha</taxon>
        <taxon>Chalcidoidea</taxon>
        <taxon>Trichogrammatidae</taxon>
        <taxon>Trichogramma</taxon>
    </lineage>
</organism>
<evidence type="ECO:0000256" key="1">
    <source>
        <dbReference type="SAM" id="MobiDB-lite"/>
    </source>
</evidence>
<feature type="compositionally biased region" description="Low complexity" evidence="1">
    <location>
        <begin position="28"/>
        <end position="44"/>
    </location>
</feature>
<name>A0A6H5ITG2_9HYME</name>
<feature type="compositionally biased region" description="Low complexity" evidence="1">
    <location>
        <begin position="52"/>
        <end position="67"/>
    </location>
</feature>